<protein>
    <submittedName>
        <fullName evidence="1">Uncharacterized protein</fullName>
    </submittedName>
</protein>
<dbReference type="Proteomes" id="UP000218231">
    <property type="component" value="Unassembled WGS sequence"/>
</dbReference>
<comment type="caution">
    <text evidence="1">The sequence shown here is derived from an EMBL/GenBank/DDBJ whole genome shotgun (WGS) entry which is preliminary data.</text>
</comment>
<sequence length="220" mass="23655">MVRHVEEVGVAAGVQLIGAVQLHAALGEQVGQHAVDDRRAQLRLDVVADDRDAGILELLRPFGVRRDEDRDVVDEGDSGFQRAFGVEFGRFLAADGQVVHQHVGAARLQVGDDLLLSRLRVVGDHEGAIVLVVAHMVGDAIEHGAHLHDRAGRGDVGGEDRGAIGLGEDRLGDVLAHLARIDIPGGDDLDVRRLIAADFPVHQADRVVRAFAIIFESLDQ</sequence>
<organism evidence="1 2">
    <name type="scientific">Diploscapter pachys</name>
    <dbReference type="NCBI Taxonomy" id="2018661"/>
    <lineage>
        <taxon>Eukaryota</taxon>
        <taxon>Metazoa</taxon>
        <taxon>Ecdysozoa</taxon>
        <taxon>Nematoda</taxon>
        <taxon>Chromadorea</taxon>
        <taxon>Rhabditida</taxon>
        <taxon>Rhabditina</taxon>
        <taxon>Rhabditomorpha</taxon>
        <taxon>Rhabditoidea</taxon>
        <taxon>Rhabditidae</taxon>
        <taxon>Diploscapter</taxon>
    </lineage>
</organism>
<proteinExistence type="predicted"/>
<gene>
    <name evidence="1" type="ORF">WR25_08442</name>
</gene>
<evidence type="ECO:0000313" key="2">
    <source>
        <dbReference type="Proteomes" id="UP000218231"/>
    </source>
</evidence>
<dbReference type="AlphaFoldDB" id="A0A2A2K759"/>
<accession>A0A2A2K759</accession>
<keyword evidence="2" id="KW-1185">Reference proteome</keyword>
<dbReference type="EMBL" id="LIAE01009459">
    <property type="protein sequence ID" value="PAV69713.1"/>
    <property type="molecule type" value="Genomic_DNA"/>
</dbReference>
<evidence type="ECO:0000313" key="1">
    <source>
        <dbReference type="EMBL" id="PAV69713.1"/>
    </source>
</evidence>
<reference evidence="1 2" key="1">
    <citation type="journal article" date="2017" name="Curr. Biol.">
        <title>Genome architecture and evolution of a unichromosomal asexual nematode.</title>
        <authorList>
            <person name="Fradin H."/>
            <person name="Zegar C."/>
            <person name="Gutwein M."/>
            <person name="Lucas J."/>
            <person name="Kovtun M."/>
            <person name="Corcoran D."/>
            <person name="Baugh L.R."/>
            <person name="Kiontke K."/>
            <person name="Gunsalus K."/>
            <person name="Fitch D.H."/>
            <person name="Piano F."/>
        </authorList>
    </citation>
    <scope>NUCLEOTIDE SEQUENCE [LARGE SCALE GENOMIC DNA]</scope>
    <source>
        <strain evidence="1">PF1309</strain>
    </source>
</reference>
<name>A0A2A2K759_9BILA</name>